<organism evidence="2 3">
    <name type="scientific">Stylosanthes scabra</name>
    <dbReference type="NCBI Taxonomy" id="79078"/>
    <lineage>
        <taxon>Eukaryota</taxon>
        <taxon>Viridiplantae</taxon>
        <taxon>Streptophyta</taxon>
        <taxon>Embryophyta</taxon>
        <taxon>Tracheophyta</taxon>
        <taxon>Spermatophyta</taxon>
        <taxon>Magnoliopsida</taxon>
        <taxon>eudicotyledons</taxon>
        <taxon>Gunneridae</taxon>
        <taxon>Pentapetalae</taxon>
        <taxon>rosids</taxon>
        <taxon>fabids</taxon>
        <taxon>Fabales</taxon>
        <taxon>Fabaceae</taxon>
        <taxon>Papilionoideae</taxon>
        <taxon>50 kb inversion clade</taxon>
        <taxon>dalbergioids sensu lato</taxon>
        <taxon>Dalbergieae</taxon>
        <taxon>Pterocarpus clade</taxon>
        <taxon>Stylosanthes</taxon>
    </lineage>
</organism>
<keyword evidence="3" id="KW-1185">Reference proteome</keyword>
<evidence type="ECO:0000313" key="3">
    <source>
        <dbReference type="Proteomes" id="UP001341840"/>
    </source>
</evidence>
<evidence type="ECO:0000256" key="1">
    <source>
        <dbReference type="SAM" id="MobiDB-lite"/>
    </source>
</evidence>
<comment type="caution">
    <text evidence="2">The sequence shown here is derived from an EMBL/GenBank/DDBJ whole genome shotgun (WGS) entry which is preliminary data.</text>
</comment>
<evidence type="ECO:0000313" key="2">
    <source>
        <dbReference type="EMBL" id="MED6223663.1"/>
    </source>
</evidence>
<dbReference type="Proteomes" id="UP001341840">
    <property type="component" value="Unassembled WGS sequence"/>
</dbReference>
<sequence>MLNEVILELLCLVEVYKSDNLDGIISIKVSTIKKTTIYLGFEIFFANYTFETVNLLSYHFIFSSQESNITTSDGKDNRDQLDEKNTFREQVNGPDSRVSSFRRY</sequence>
<proteinExistence type="predicted"/>
<feature type="region of interest" description="Disordered" evidence="1">
    <location>
        <begin position="68"/>
        <end position="104"/>
    </location>
</feature>
<reference evidence="2 3" key="1">
    <citation type="journal article" date="2023" name="Plants (Basel)">
        <title>Bridging the Gap: Combining Genomics and Transcriptomics Approaches to Understand Stylosanthes scabra, an Orphan Legume from the Brazilian Caatinga.</title>
        <authorList>
            <person name="Ferreira-Neto J.R.C."/>
            <person name="da Silva M.D."/>
            <person name="Binneck E."/>
            <person name="de Melo N.F."/>
            <person name="da Silva R.H."/>
            <person name="de Melo A.L.T.M."/>
            <person name="Pandolfi V."/>
            <person name="Bustamante F.O."/>
            <person name="Brasileiro-Vidal A.C."/>
            <person name="Benko-Iseppon A.M."/>
        </authorList>
    </citation>
    <scope>NUCLEOTIDE SEQUENCE [LARGE SCALE GENOMIC DNA]</scope>
    <source>
        <tissue evidence="2">Leaves</tissue>
    </source>
</reference>
<gene>
    <name evidence="2" type="ORF">PIB30_076239</name>
</gene>
<protein>
    <submittedName>
        <fullName evidence="2">Uncharacterized protein</fullName>
    </submittedName>
</protein>
<name>A0ABU6ZNS2_9FABA</name>
<accession>A0ABU6ZNS2</accession>
<feature type="compositionally biased region" description="Basic and acidic residues" evidence="1">
    <location>
        <begin position="73"/>
        <end position="87"/>
    </location>
</feature>
<dbReference type="EMBL" id="JASCZI010272854">
    <property type="protein sequence ID" value="MED6223663.1"/>
    <property type="molecule type" value="Genomic_DNA"/>
</dbReference>